<keyword evidence="1" id="KW-0812">Transmembrane</keyword>
<gene>
    <name evidence="2" type="ORF">McpAg1_01570</name>
</gene>
<protein>
    <submittedName>
        <fullName evidence="2">Uncharacterized protein</fullName>
    </submittedName>
</protein>
<evidence type="ECO:0000313" key="3">
    <source>
        <dbReference type="Proteomes" id="UP001273136"/>
    </source>
</evidence>
<dbReference type="EMBL" id="JAWDKA010000001">
    <property type="protein sequence ID" value="MDV0440978.1"/>
    <property type="molecule type" value="Genomic_DNA"/>
</dbReference>
<organism evidence="2 3">
    <name type="scientific">Methanorbis furvi</name>
    <dbReference type="NCBI Taxonomy" id="3028299"/>
    <lineage>
        <taxon>Archaea</taxon>
        <taxon>Methanobacteriati</taxon>
        <taxon>Methanobacteriota</taxon>
        <taxon>Stenosarchaea group</taxon>
        <taxon>Methanomicrobia</taxon>
        <taxon>Methanomicrobiales</taxon>
        <taxon>Methanocorpusculaceae</taxon>
        <taxon>Methanorbis</taxon>
    </lineage>
</organism>
<evidence type="ECO:0000256" key="1">
    <source>
        <dbReference type="SAM" id="Phobius"/>
    </source>
</evidence>
<feature type="transmembrane region" description="Helical" evidence="1">
    <location>
        <begin position="12"/>
        <end position="36"/>
    </location>
</feature>
<evidence type="ECO:0000313" key="2">
    <source>
        <dbReference type="EMBL" id="MDV0440978.1"/>
    </source>
</evidence>
<keyword evidence="3" id="KW-1185">Reference proteome</keyword>
<dbReference type="AlphaFoldDB" id="A0AAE4MC48"/>
<keyword evidence="1" id="KW-1133">Transmembrane helix</keyword>
<keyword evidence="1" id="KW-0472">Membrane</keyword>
<dbReference type="Proteomes" id="UP001273136">
    <property type="component" value="Unassembled WGS sequence"/>
</dbReference>
<name>A0AAE4MC48_9EURY</name>
<accession>A0AAE4MC48</accession>
<proteinExistence type="predicted"/>
<sequence length="51" mass="5641">MLENWTALEIVAGGFVAIAGAGFLLTTIGPMMYAWADRWLDRTRNKLPDGE</sequence>
<reference evidence="2" key="1">
    <citation type="submission" date="2023-06" db="EMBL/GenBank/DDBJ databases">
        <title>Genome sequence of Methancorpusculaceae sp. Ag1.</title>
        <authorList>
            <person name="Protasov E."/>
            <person name="Platt K."/>
            <person name="Poehlein A."/>
            <person name="Daniel R."/>
            <person name="Brune A."/>
        </authorList>
    </citation>
    <scope>NUCLEOTIDE SEQUENCE</scope>
    <source>
        <strain evidence="2">Ag1</strain>
    </source>
</reference>
<comment type="caution">
    <text evidence="2">The sequence shown here is derived from an EMBL/GenBank/DDBJ whole genome shotgun (WGS) entry which is preliminary data.</text>
</comment>